<name>A0A975GDG9_9BACT</name>
<gene>
    <name evidence="12" type="ORF">GJV85_10810</name>
</gene>
<keyword evidence="13" id="KW-1185">Reference proteome</keyword>
<dbReference type="EMBL" id="CP046072">
    <property type="protein sequence ID" value="QSZ42577.1"/>
    <property type="molecule type" value="Genomic_DNA"/>
</dbReference>
<dbReference type="RefSeq" id="WP_207561387.1">
    <property type="nucleotide sequence ID" value="NZ_CP046072.1"/>
</dbReference>
<keyword evidence="3" id="KW-0210">Decarboxylase</keyword>
<dbReference type="Proteomes" id="UP000671852">
    <property type="component" value="Chromosome"/>
</dbReference>
<reference evidence="12" key="1">
    <citation type="submission" date="2019-11" db="EMBL/GenBank/DDBJ databases">
        <authorList>
            <person name="Kojima H."/>
        </authorList>
    </citation>
    <scope>NUCLEOTIDE SEQUENCE</scope>
    <source>
        <strain evidence="12">H1576</strain>
    </source>
</reference>
<dbReference type="InterPro" id="IPR003817">
    <property type="entry name" value="PS_Dcarbxylase"/>
</dbReference>
<dbReference type="KEGG" id="saqt:GJV85_10810"/>
<evidence type="ECO:0000256" key="7">
    <source>
        <dbReference type="ARBA" id="ARBA00023209"/>
    </source>
</evidence>
<evidence type="ECO:0000313" key="12">
    <source>
        <dbReference type="EMBL" id="QSZ42577.1"/>
    </source>
</evidence>
<evidence type="ECO:0000256" key="1">
    <source>
        <dbReference type="ARBA" id="ARBA00022475"/>
    </source>
</evidence>
<keyword evidence="2" id="KW-0444">Lipid biosynthesis</keyword>
<evidence type="ECO:0000256" key="10">
    <source>
        <dbReference type="ARBA" id="ARBA00023317"/>
    </source>
</evidence>
<sequence>MKSNLLPVAKEGWIYISYSLVAFILFSLLDLSFLSLVSLTIVLFLVYVYRNPERQLPMFANFSVVAPCDGVVSAIVELEDDREYSYRVDVESGYSDISILRAPMNSKVEAINLVNGTRVSKNSKLFSSINESCTVVFRDESNNRVKVMHRLSQSFAPISFDLKVSQQLHQTSRYGVILCGVTSIYLPSNFRLDVNISSEIKSSETLLGYFS</sequence>
<keyword evidence="1" id="KW-1003">Cell membrane</keyword>
<keyword evidence="11" id="KW-1133">Transmembrane helix</keyword>
<evidence type="ECO:0000313" key="13">
    <source>
        <dbReference type="Proteomes" id="UP000671852"/>
    </source>
</evidence>
<keyword evidence="10" id="KW-0670">Pyruvate</keyword>
<dbReference type="GO" id="GO:0004609">
    <property type="term" value="F:phosphatidylserine decarboxylase activity"/>
    <property type="evidence" value="ECO:0007669"/>
    <property type="project" value="InterPro"/>
</dbReference>
<evidence type="ECO:0000256" key="9">
    <source>
        <dbReference type="ARBA" id="ARBA00023264"/>
    </source>
</evidence>
<dbReference type="GO" id="GO:0008654">
    <property type="term" value="P:phospholipid biosynthetic process"/>
    <property type="evidence" value="ECO:0007669"/>
    <property type="project" value="UniProtKB-KW"/>
</dbReference>
<keyword evidence="8" id="KW-0456">Lyase</keyword>
<evidence type="ECO:0000256" key="5">
    <source>
        <dbReference type="ARBA" id="ARBA00023136"/>
    </source>
</evidence>
<dbReference type="Pfam" id="PF02666">
    <property type="entry name" value="PS_Dcarbxylase"/>
    <property type="match status" value="1"/>
</dbReference>
<dbReference type="PANTHER" id="PTHR35809">
    <property type="entry name" value="ARCHAETIDYLSERINE DECARBOXYLASE PROENZYME-RELATED"/>
    <property type="match status" value="1"/>
</dbReference>
<evidence type="ECO:0000256" key="6">
    <source>
        <dbReference type="ARBA" id="ARBA00023145"/>
    </source>
</evidence>
<evidence type="ECO:0000256" key="2">
    <source>
        <dbReference type="ARBA" id="ARBA00022516"/>
    </source>
</evidence>
<proteinExistence type="predicted"/>
<feature type="transmembrane region" description="Helical" evidence="11">
    <location>
        <begin position="20"/>
        <end position="49"/>
    </location>
</feature>
<keyword evidence="11" id="KW-0812">Transmembrane</keyword>
<evidence type="ECO:0000256" key="8">
    <source>
        <dbReference type="ARBA" id="ARBA00023239"/>
    </source>
</evidence>
<dbReference type="PANTHER" id="PTHR35809:SF1">
    <property type="entry name" value="ARCHAETIDYLSERINE DECARBOXYLASE PROENZYME-RELATED"/>
    <property type="match status" value="1"/>
</dbReference>
<keyword evidence="7" id="KW-0594">Phospholipid biosynthesis</keyword>
<keyword evidence="5 11" id="KW-0472">Membrane</keyword>
<reference evidence="12" key="2">
    <citation type="submission" date="2021-04" db="EMBL/GenBank/DDBJ databases">
        <title>Isolation and characterization of a novel species of the genus Sulfurimonas.</title>
        <authorList>
            <person name="Fukui M."/>
        </authorList>
    </citation>
    <scope>NUCLEOTIDE SEQUENCE</scope>
    <source>
        <strain evidence="12">H1576</strain>
    </source>
</reference>
<protein>
    <submittedName>
        <fullName evidence="12">Phosphatidylserine decarboxylase</fullName>
    </submittedName>
</protein>
<accession>A0A975GDG9</accession>
<evidence type="ECO:0000256" key="4">
    <source>
        <dbReference type="ARBA" id="ARBA00023098"/>
    </source>
</evidence>
<evidence type="ECO:0000256" key="11">
    <source>
        <dbReference type="SAM" id="Phobius"/>
    </source>
</evidence>
<keyword evidence="6" id="KW-0865">Zymogen</keyword>
<dbReference type="AlphaFoldDB" id="A0A975GDG9"/>
<keyword evidence="9" id="KW-1208">Phospholipid metabolism</keyword>
<keyword evidence="4" id="KW-0443">Lipid metabolism</keyword>
<evidence type="ECO:0000256" key="3">
    <source>
        <dbReference type="ARBA" id="ARBA00022793"/>
    </source>
</evidence>
<dbReference type="InterPro" id="IPR033175">
    <property type="entry name" value="PSD-A"/>
</dbReference>
<organism evidence="12 13">
    <name type="scientific">Sulfurimonas aquatica</name>
    <dbReference type="NCBI Taxonomy" id="2672570"/>
    <lineage>
        <taxon>Bacteria</taxon>
        <taxon>Pseudomonadati</taxon>
        <taxon>Campylobacterota</taxon>
        <taxon>Epsilonproteobacteria</taxon>
        <taxon>Campylobacterales</taxon>
        <taxon>Sulfurimonadaceae</taxon>
        <taxon>Sulfurimonas</taxon>
    </lineage>
</organism>